<organism evidence="1 2">
    <name type="scientific">Sorangium cellulosum</name>
    <name type="common">Polyangium cellulosum</name>
    <dbReference type="NCBI Taxonomy" id="56"/>
    <lineage>
        <taxon>Bacteria</taxon>
        <taxon>Pseudomonadati</taxon>
        <taxon>Myxococcota</taxon>
        <taxon>Polyangia</taxon>
        <taxon>Polyangiales</taxon>
        <taxon>Polyangiaceae</taxon>
        <taxon>Sorangium</taxon>
    </lineage>
</organism>
<evidence type="ECO:0000313" key="2">
    <source>
        <dbReference type="Proteomes" id="UP000075420"/>
    </source>
</evidence>
<reference evidence="1 2" key="1">
    <citation type="submission" date="2014-02" db="EMBL/GenBank/DDBJ databases">
        <title>The small core and large imbalanced accessory genome model reveals a collaborative survival strategy of Sorangium cellulosum strains in nature.</title>
        <authorList>
            <person name="Han K."/>
            <person name="Peng R."/>
            <person name="Blom J."/>
            <person name="Li Y.-Z."/>
        </authorList>
    </citation>
    <scope>NUCLEOTIDE SEQUENCE [LARGE SCALE GENOMIC DNA]</scope>
    <source>
        <strain evidence="1 2">So0157-25</strain>
    </source>
</reference>
<comment type="caution">
    <text evidence="1">The sequence shown here is derived from an EMBL/GenBank/DDBJ whole genome shotgun (WGS) entry which is preliminary data.</text>
</comment>
<evidence type="ECO:0000313" key="1">
    <source>
        <dbReference type="EMBL" id="KYF55320.1"/>
    </source>
</evidence>
<dbReference type="Proteomes" id="UP000075420">
    <property type="component" value="Unassembled WGS sequence"/>
</dbReference>
<protein>
    <submittedName>
        <fullName evidence="1">Uncharacterized protein</fullName>
    </submittedName>
</protein>
<dbReference type="AlphaFoldDB" id="A0A150PI38"/>
<name>A0A150PI38_SORCE</name>
<dbReference type="EMBL" id="JELY01001571">
    <property type="protein sequence ID" value="KYF55320.1"/>
    <property type="molecule type" value="Genomic_DNA"/>
</dbReference>
<sequence length="113" mass="12749">MTGDEIILAILSEQHVFLHYTDEQGLSGILHEGVIRPDYKGVVYLTQEPMTQAQAHTNIFIGATTHSGRASHLLVLRLDNGLPIRRLTDYEFSVDQNIKLHQHEVLYAGLNPF</sequence>
<accession>A0A150PI38</accession>
<gene>
    <name evidence="1" type="ORF">BE08_31765</name>
</gene>
<proteinExistence type="predicted"/>